<evidence type="ECO:0000256" key="3">
    <source>
        <dbReference type="ARBA" id="ARBA00023085"/>
    </source>
</evidence>
<dbReference type="Pfam" id="PF01095">
    <property type="entry name" value="Pectinesterase"/>
    <property type="match status" value="1"/>
</dbReference>
<dbReference type="InterPro" id="IPR000070">
    <property type="entry name" value="Pectinesterase_cat"/>
</dbReference>
<dbReference type="PANTHER" id="PTHR31321">
    <property type="entry name" value="ACYL-COA THIOESTER HYDROLASE YBHC-RELATED"/>
    <property type="match status" value="1"/>
</dbReference>
<protein>
    <submittedName>
        <fullName evidence="5">Pectin methylesterase-like acyl-CoA thioesterase</fullName>
    </submittedName>
</protein>
<dbReference type="Proteomes" id="UP000593591">
    <property type="component" value="Chromosome"/>
</dbReference>
<dbReference type="Proteomes" id="UP000578697">
    <property type="component" value="Unassembled WGS sequence"/>
</dbReference>
<keyword evidence="7" id="KW-1185">Reference proteome</keyword>
<comment type="similarity">
    <text evidence="1">Belongs to the pectinesterase family.</text>
</comment>
<sequence length="336" mass="37616">MLELNVNAKSPGAITAAFKKIKEMITSGAIDNTVPVHIVLDSGTYHEVIRYNLSNPLVMEAAPGVPPEACIVQADNSEQFNRGVENRSVFVLGPNVTNVSLKHFSVVNTHTKTIDGDAPVSDSAEAFTFNNTTGTLFAEDMRFEGKQNTLCLKGFSWFLNCYISGDVDFIYGDIDTALFEDCRIHVIEDNRGDYPGYVVKSSAFANKKGFIFYNSTFVCEKRKHSKVYLARTLGKGSATSLKNWDSIAFINCVVSDLFSDELLWDDDMSLNVYPRGNFKNGVREYNTRVMDKNGNMEAADTSMRNVKTYLMTEDDYFKGYATRYLILHDTPFAEII</sequence>
<dbReference type="AlphaFoldDB" id="A0A840SHA2"/>
<accession>A0A840SHA2</accession>
<proteinExistence type="inferred from homology"/>
<feature type="domain" description="Pectinesterase catalytic" evidence="4">
    <location>
        <begin position="16"/>
        <end position="280"/>
    </location>
</feature>
<keyword evidence="3" id="KW-0063">Aspartyl esterase</keyword>
<dbReference type="Gene3D" id="2.160.20.10">
    <property type="entry name" value="Single-stranded right-handed beta-helix, Pectin lyase-like"/>
    <property type="match status" value="1"/>
</dbReference>
<dbReference type="RefSeq" id="WP_184652343.1">
    <property type="nucleotide sequence ID" value="NZ_JACHFR010000002.1"/>
</dbReference>
<evidence type="ECO:0000313" key="7">
    <source>
        <dbReference type="Proteomes" id="UP000578697"/>
    </source>
</evidence>
<dbReference type="EMBL" id="JACHFR010000002">
    <property type="protein sequence ID" value="MBB5218903.1"/>
    <property type="molecule type" value="Genomic_DNA"/>
</dbReference>
<dbReference type="GO" id="GO:0030599">
    <property type="term" value="F:pectinesterase activity"/>
    <property type="evidence" value="ECO:0007669"/>
    <property type="project" value="InterPro"/>
</dbReference>
<reference evidence="6 8" key="1">
    <citation type="submission" date="2018-08" db="EMBL/GenBank/DDBJ databases">
        <title>The first complete genome of Treponema rectale (CHPAT), a commensal spirochete of the bovine rectum.</title>
        <authorList>
            <person name="Staton G.J."/>
            <person name="Clegg S.R."/>
            <person name="Carter S.D."/>
            <person name="Radford A.D."/>
            <person name="Darby A."/>
            <person name="Hall N."/>
            <person name="Birtles R.J."/>
            <person name="Evans N.J."/>
        </authorList>
    </citation>
    <scope>NUCLEOTIDE SEQUENCE [LARGE SCALE GENOMIC DNA]</scope>
    <source>
        <strain evidence="6 8">CHPA</strain>
    </source>
</reference>
<evidence type="ECO:0000313" key="8">
    <source>
        <dbReference type="Proteomes" id="UP000593591"/>
    </source>
</evidence>
<evidence type="ECO:0000313" key="6">
    <source>
        <dbReference type="EMBL" id="QOS41182.1"/>
    </source>
</evidence>
<dbReference type="KEGG" id="trc:DYE49_12275"/>
<dbReference type="InterPro" id="IPR012334">
    <property type="entry name" value="Pectin_lyas_fold"/>
</dbReference>
<dbReference type="EMBL" id="CP031517">
    <property type="protein sequence ID" value="QOS41182.1"/>
    <property type="molecule type" value="Genomic_DNA"/>
</dbReference>
<reference evidence="5 7" key="2">
    <citation type="submission" date="2020-08" db="EMBL/GenBank/DDBJ databases">
        <title>Genomic Encyclopedia of Type Strains, Phase IV (KMG-IV): sequencing the most valuable type-strain genomes for metagenomic binning, comparative biology and taxonomic classification.</title>
        <authorList>
            <person name="Goeker M."/>
        </authorList>
    </citation>
    <scope>NUCLEOTIDE SEQUENCE [LARGE SCALE GENOMIC DNA]</scope>
    <source>
        <strain evidence="5 7">DSM 103679</strain>
    </source>
</reference>
<evidence type="ECO:0000256" key="1">
    <source>
        <dbReference type="ARBA" id="ARBA00008891"/>
    </source>
</evidence>
<dbReference type="GO" id="GO:0009279">
    <property type="term" value="C:cell outer membrane"/>
    <property type="evidence" value="ECO:0007669"/>
    <property type="project" value="TreeGrafter"/>
</dbReference>
<keyword evidence="2" id="KW-0378">Hydrolase</keyword>
<dbReference type="InterPro" id="IPR011050">
    <property type="entry name" value="Pectin_lyase_fold/virulence"/>
</dbReference>
<dbReference type="PANTHER" id="PTHR31321:SF57">
    <property type="entry name" value="PECTINESTERASE 53-RELATED"/>
    <property type="match status" value="1"/>
</dbReference>
<evidence type="ECO:0000259" key="4">
    <source>
        <dbReference type="Pfam" id="PF01095"/>
    </source>
</evidence>
<dbReference type="SUPFAM" id="SSF51126">
    <property type="entry name" value="Pectin lyase-like"/>
    <property type="match status" value="1"/>
</dbReference>
<gene>
    <name evidence="6" type="ORF">DYE49_12275</name>
    <name evidence="5" type="ORF">HNP77_001272</name>
</gene>
<dbReference type="GO" id="GO:0042545">
    <property type="term" value="P:cell wall modification"/>
    <property type="evidence" value="ECO:0007669"/>
    <property type="project" value="InterPro"/>
</dbReference>
<evidence type="ECO:0000256" key="2">
    <source>
        <dbReference type="ARBA" id="ARBA00022801"/>
    </source>
</evidence>
<organism evidence="5 7">
    <name type="scientific">Treponema rectale</name>
    <dbReference type="NCBI Taxonomy" id="744512"/>
    <lineage>
        <taxon>Bacteria</taxon>
        <taxon>Pseudomonadati</taxon>
        <taxon>Spirochaetota</taxon>
        <taxon>Spirochaetia</taxon>
        <taxon>Spirochaetales</taxon>
        <taxon>Treponemataceae</taxon>
        <taxon>Treponema</taxon>
    </lineage>
</organism>
<evidence type="ECO:0000313" key="5">
    <source>
        <dbReference type="EMBL" id="MBB5218903.1"/>
    </source>
</evidence>
<name>A0A840SHA2_9SPIR</name>